<reference evidence="3 4" key="2">
    <citation type="submission" date="2023-11" db="EMBL/GenBank/DDBJ databases">
        <authorList>
            <person name="Lara A.C."/>
            <person name="Chronakova A."/>
        </authorList>
    </citation>
    <scope>NUCLEOTIDE SEQUENCE [LARGE SCALE GENOMIC DNA]</scope>
    <source>
        <strain evidence="3 4">BCCO 10_0798</strain>
    </source>
</reference>
<dbReference type="CDD" id="cd00161">
    <property type="entry name" value="beta-trefoil_Ricin-like"/>
    <property type="match status" value="1"/>
</dbReference>
<dbReference type="EMBL" id="JAXAVV010000011">
    <property type="protein sequence ID" value="MDX8052411.1"/>
    <property type="molecule type" value="Genomic_DNA"/>
</dbReference>
<evidence type="ECO:0000313" key="4">
    <source>
        <dbReference type="Proteomes" id="UP001271792"/>
    </source>
</evidence>
<dbReference type="InterPro" id="IPR035992">
    <property type="entry name" value="Ricin_B-like_lectins"/>
</dbReference>
<dbReference type="Proteomes" id="UP001271792">
    <property type="component" value="Unassembled WGS sequence"/>
</dbReference>
<organism evidence="3 4">
    <name type="scientific">Lentzea kristufekii</name>
    <dbReference type="NCBI Taxonomy" id="3095430"/>
    <lineage>
        <taxon>Bacteria</taxon>
        <taxon>Bacillati</taxon>
        <taxon>Actinomycetota</taxon>
        <taxon>Actinomycetes</taxon>
        <taxon>Pseudonocardiales</taxon>
        <taxon>Pseudonocardiaceae</taxon>
        <taxon>Lentzea</taxon>
    </lineage>
</organism>
<reference evidence="3 4" key="1">
    <citation type="submission" date="2023-11" db="EMBL/GenBank/DDBJ databases">
        <title>Lentzea sokolovensis, sp. nov., Lentzea kristufkii, sp. nov., and Lentzea miocenensis, sp. nov., rare actinobacteria from Sokolov Coal Basin, Miocene lacustrine sediment, Czech Republic.</title>
        <authorList>
            <person name="Lara A."/>
            <person name="Kotroba L."/>
            <person name="Nouioui I."/>
            <person name="Neumann-Schaal M."/>
            <person name="Mast Y."/>
            <person name="Chronakova A."/>
        </authorList>
    </citation>
    <scope>NUCLEOTIDE SEQUENCE [LARGE SCALE GENOMIC DNA]</scope>
    <source>
        <strain evidence="3 4">BCCO 10_0798</strain>
    </source>
</reference>
<dbReference type="SUPFAM" id="SSF50370">
    <property type="entry name" value="Ricin B-like lectins"/>
    <property type="match status" value="1"/>
</dbReference>
<evidence type="ECO:0000256" key="1">
    <source>
        <dbReference type="SAM" id="SignalP"/>
    </source>
</evidence>
<dbReference type="Gene3D" id="2.80.10.50">
    <property type="match status" value="1"/>
</dbReference>
<dbReference type="RefSeq" id="WP_319986287.1">
    <property type="nucleotide sequence ID" value="NZ_JAXAVV010000011.1"/>
</dbReference>
<accession>A0ABU4TX71</accession>
<protein>
    <submittedName>
        <fullName evidence="3">RICIN domain-containing protein</fullName>
    </submittedName>
</protein>
<feature type="signal peptide" evidence="1">
    <location>
        <begin position="1"/>
        <end position="28"/>
    </location>
</feature>
<dbReference type="InterPro" id="IPR000772">
    <property type="entry name" value="Ricin_B_lectin"/>
</dbReference>
<dbReference type="SMART" id="SM00458">
    <property type="entry name" value="RICIN"/>
    <property type="match status" value="1"/>
</dbReference>
<dbReference type="PROSITE" id="PS50231">
    <property type="entry name" value="RICIN_B_LECTIN"/>
    <property type="match status" value="1"/>
</dbReference>
<keyword evidence="1" id="KW-0732">Signal</keyword>
<feature type="chain" id="PRO_5046393588" evidence="1">
    <location>
        <begin position="29"/>
        <end position="184"/>
    </location>
</feature>
<gene>
    <name evidence="3" type="ORF">SK571_23750</name>
</gene>
<proteinExistence type="predicted"/>
<comment type="caution">
    <text evidence="3">The sequence shown here is derived from an EMBL/GenBank/DDBJ whole genome shotgun (WGS) entry which is preliminary data.</text>
</comment>
<feature type="domain" description="Ricin B lectin" evidence="2">
    <location>
        <begin position="42"/>
        <end position="182"/>
    </location>
</feature>
<keyword evidence="4" id="KW-1185">Reference proteome</keyword>
<evidence type="ECO:0000259" key="2">
    <source>
        <dbReference type="SMART" id="SM00458"/>
    </source>
</evidence>
<dbReference type="Pfam" id="PF00652">
    <property type="entry name" value="Ricin_B_lectin"/>
    <property type="match status" value="1"/>
</dbReference>
<sequence length="184" mass="21027">MRTWLRKALTLAVTASAALFLVPAAAVAAEQQTPVVQGINPGTYQNLINNYHRKCLAVNSADNRNGKPVIHYDCYTSYTDQYWRFEPVADAPGYYRIRNQRTDRCVAAANPANGAKVVQYDCVDAWYDQWWLPELMPDNVHYRLRNYKSNRCLAVPSNKGGNGESAVNYDCILGYNDQWWQIWP</sequence>
<name>A0ABU4TX71_9PSEU</name>
<evidence type="ECO:0000313" key="3">
    <source>
        <dbReference type="EMBL" id="MDX8052411.1"/>
    </source>
</evidence>